<keyword evidence="3" id="KW-0732">Signal</keyword>
<reference evidence="8" key="2">
    <citation type="submission" date="2025-08" db="UniProtKB">
        <authorList>
            <consortium name="Ensembl"/>
        </authorList>
    </citation>
    <scope>IDENTIFICATION</scope>
</reference>
<keyword evidence="9" id="KW-1185">Reference proteome</keyword>
<keyword evidence="4" id="KW-1133">Transmembrane helix</keyword>
<dbReference type="Proteomes" id="UP000472264">
    <property type="component" value="Chromosome 19"/>
</dbReference>
<comment type="subcellular location">
    <subcellularLocation>
        <location evidence="1">Membrane</location>
        <topology evidence="1">Single-pass type I membrane protein</topology>
    </subcellularLocation>
</comment>
<dbReference type="PANTHER" id="PTHR23037">
    <property type="entry name" value="CYTOKINE RECEPTOR"/>
    <property type="match status" value="1"/>
</dbReference>
<dbReference type="SUPFAM" id="SSF49265">
    <property type="entry name" value="Fibronectin type III"/>
    <property type="match status" value="1"/>
</dbReference>
<dbReference type="GO" id="GO:0004896">
    <property type="term" value="F:cytokine receptor activity"/>
    <property type="evidence" value="ECO:0007669"/>
    <property type="project" value="InterPro"/>
</dbReference>
<dbReference type="InterPro" id="IPR003961">
    <property type="entry name" value="FN3_dom"/>
</dbReference>
<dbReference type="Gene3D" id="2.60.40.10">
    <property type="entry name" value="Immunoglobulins"/>
    <property type="match status" value="1"/>
</dbReference>
<reference evidence="8" key="1">
    <citation type="submission" date="2021-04" db="EMBL/GenBank/DDBJ databases">
        <authorList>
            <consortium name="Wellcome Sanger Institute Data Sharing"/>
        </authorList>
    </citation>
    <scope>NUCLEOTIDE SEQUENCE [LARGE SCALE GENOMIC DNA]</scope>
</reference>
<sequence>SLGVDNLQCVNDYLSTINCTLRITQTANSSDTNSSYWLIFTAQSTFIAVYLCLNFPSMSDFCLHCVFSSVKPNTPCCLTVSHNSSQHNFTWKSTYEEYAEFTNLVDNFKFQLHFFKRGDKHNSDKEVMSRDIYIDQTNYSVDDPIFAPDTEYIARVRSSPNLAFYKGQWSDWSPEVHWKTESAMSGESPTLYTANLNLFELIALLLLISSPVFDFIPTPAPYFHTLYSECQGDFRSWVITHENTADMQKEESSLQIETLTKYADVLEEDHQPRFNQQLVLCSPYSNMIDRVHDTSLPGVPYAVSTMASHSAPENSDSPWYCNEYCTLSTFQQTSPVTADNSLCF</sequence>
<keyword evidence="5" id="KW-0472">Membrane</keyword>
<gene>
    <name evidence="8" type="primary">LOC115059551</name>
</gene>
<dbReference type="PANTHER" id="PTHR23037:SF7">
    <property type="entry name" value="INTERLEUKIN-21 RECEPTOR"/>
    <property type="match status" value="1"/>
</dbReference>
<dbReference type="AlphaFoldDB" id="A0A665UWD8"/>
<evidence type="ECO:0000256" key="6">
    <source>
        <dbReference type="ARBA" id="ARBA00023170"/>
    </source>
</evidence>
<evidence type="ECO:0000313" key="9">
    <source>
        <dbReference type="Proteomes" id="UP000472264"/>
    </source>
</evidence>
<evidence type="ECO:0000256" key="2">
    <source>
        <dbReference type="ARBA" id="ARBA00022692"/>
    </source>
</evidence>
<dbReference type="Ensembl" id="ENSENLT00000024517.1">
    <property type="protein sequence ID" value="ENSENLP00000023736.1"/>
    <property type="gene ID" value="ENSENLG00000010749.1"/>
</dbReference>
<evidence type="ECO:0000256" key="7">
    <source>
        <dbReference type="ARBA" id="ARBA00023180"/>
    </source>
</evidence>
<keyword evidence="7" id="KW-0325">Glycoprotein</keyword>
<keyword evidence="2" id="KW-0812">Transmembrane</keyword>
<dbReference type="InParanoid" id="A0A665UWD8"/>
<reference evidence="8" key="3">
    <citation type="submission" date="2025-09" db="UniProtKB">
        <authorList>
            <consortium name="Ensembl"/>
        </authorList>
    </citation>
    <scope>IDENTIFICATION</scope>
</reference>
<dbReference type="InterPro" id="IPR003531">
    <property type="entry name" value="Hempt_rcpt_S_F1_CS"/>
</dbReference>
<accession>A0A665UWD8</accession>
<dbReference type="InterPro" id="IPR036116">
    <property type="entry name" value="FN3_sf"/>
</dbReference>
<organism evidence="8 9">
    <name type="scientific">Echeneis naucrates</name>
    <name type="common">Live sharksucker</name>
    <dbReference type="NCBI Taxonomy" id="173247"/>
    <lineage>
        <taxon>Eukaryota</taxon>
        <taxon>Metazoa</taxon>
        <taxon>Chordata</taxon>
        <taxon>Craniata</taxon>
        <taxon>Vertebrata</taxon>
        <taxon>Euteleostomi</taxon>
        <taxon>Actinopterygii</taxon>
        <taxon>Neopterygii</taxon>
        <taxon>Teleostei</taxon>
        <taxon>Neoteleostei</taxon>
        <taxon>Acanthomorphata</taxon>
        <taxon>Carangaria</taxon>
        <taxon>Carangiformes</taxon>
        <taxon>Echeneidae</taxon>
        <taxon>Echeneis</taxon>
    </lineage>
</organism>
<dbReference type="InterPro" id="IPR013783">
    <property type="entry name" value="Ig-like_fold"/>
</dbReference>
<evidence type="ECO:0000256" key="4">
    <source>
        <dbReference type="ARBA" id="ARBA00022989"/>
    </source>
</evidence>
<dbReference type="PROSITE" id="PS01355">
    <property type="entry name" value="HEMATOPO_REC_S_F1"/>
    <property type="match status" value="1"/>
</dbReference>
<dbReference type="CDD" id="cd00063">
    <property type="entry name" value="FN3"/>
    <property type="match status" value="1"/>
</dbReference>
<dbReference type="OMA" id="CNEYCTL"/>
<protein>
    <recommendedName>
        <fullName evidence="10">Fibronectin type-III domain-containing protein</fullName>
    </recommendedName>
</protein>
<dbReference type="GO" id="GO:0009897">
    <property type="term" value="C:external side of plasma membrane"/>
    <property type="evidence" value="ECO:0007669"/>
    <property type="project" value="TreeGrafter"/>
</dbReference>
<evidence type="ECO:0000256" key="1">
    <source>
        <dbReference type="ARBA" id="ARBA00004479"/>
    </source>
</evidence>
<proteinExistence type="predicted"/>
<keyword evidence="6" id="KW-0675">Receptor</keyword>
<evidence type="ECO:0000256" key="5">
    <source>
        <dbReference type="ARBA" id="ARBA00023136"/>
    </source>
</evidence>
<name>A0A665UWD8_ECHNA</name>
<evidence type="ECO:0008006" key="10">
    <source>
        <dbReference type="Google" id="ProtNLM"/>
    </source>
</evidence>
<evidence type="ECO:0000313" key="8">
    <source>
        <dbReference type="Ensembl" id="ENSENLP00000023736.1"/>
    </source>
</evidence>
<evidence type="ECO:0000256" key="3">
    <source>
        <dbReference type="ARBA" id="ARBA00022729"/>
    </source>
</evidence>